<dbReference type="Proteomes" id="UP000008311">
    <property type="component" value="Unassembled WGS sequence"/>
</dbReference>
<sequence length="226" mass="24840">MARPGNPGMTPSPAYQMQSNYLPNQRTHQAQGPYNSAVPYRSPRTGLFPMHQGTPDAWNGPGGIAAAAPYRGRMCPYPIYESNPGFQPARSPSFNYGQGRPPWSGNNPCPRSVHGGSSTYSRRGQGQWHGSNRGQISGQSGRRGRGFHSRGPASGEAFGPESFHDKSMVEDPWKQLEPVVWKMLEVPRSSNSWLPKSISRKKPRPSEPSNNSNSKQSLAEYPCCII</sequence>
<dbReference type="Pfam" id="PF15502">
    <property type="entry name" value="MPLKIP"/>
    <property type="match status" value="1"/>
</dbReference>
<evidence type="ECO:0008006" key="4">
    <source>
        <dbReference type="Google" id="ProtNLM"/>
    </source>
</evidence>
<dbReference type="PANTHER" id="PTHR36054">
    <property type="entry name" value="PROTEIN SICKLE"/>
    <property type="match status" value="1"/>
</dbReference>
<feature type="compositionally biased region" description="Low complexity" evidence="1">
    <location>
        <begin position="130"/>
        <end position="140"/>
    </location>
</feature>
<protein>
    <recommendedName>
        <fullName evidence="4">M-phase-specific PLK1-interacting protein</fullName>
    </recommendedName>
</protein>
<gene>
    <name evidence="2" type="ORF">RCOM_1039660</name>
</gene>
<dbReference type="PANTHER" id="PTHR36054:SF2">
    <property type="entry name" value="PROTEIN SICKLE"/>
    <property type="match status" value="1"/>
</dbReference>
<dbReference type="STRING" id="3988.B9RJY4"/>
<evidence type="ECO:0000256" key="1">
    <source>
        <dbReference type="SAM" id="MobiDB-lite"/>
    </source>
</evidence>
<organism evidence="2 3">
    <name type="scientific">Ricinus communis</name>
    <name type="common">Castor bean</name>
    <dbReference type="NCBI Taxonomy" id="3988"/>
    <lineage>
        <taxon>Eukaryota</taxon>
        <taxon>Viridiplantae</taxon>
        <taxon>Streptophyta</taxon>
        <taxon>Embryophyta</taxon>
        <taxon>Tracheophyta</taxon>
        <taxon>Spermatophyta</taxon>
        <taxon>Magnoliopsida</taxon>
        <taxon>eudicotyledons</taxon>
        <taxon>Gunneridae</taxon>
        <taxon>Pentapetalae</taxon>
        <taxon>rosids</taxon>
        <taxon>fabids</taxon>
        <taxon>Malpighiales</taxon>
        <taxon>Euphorbiaceae</taxon>
        <taxon>Acalyphoideae</taxon>
        <taxon>Acalypheae</taxon>
        <taxon>Ricinus</taxon>
    </lineage>
</organism>
<dbReference type="FunCoup" id="B9RJY4">
    <property type="interactions" value="1873"/>
</dbReference>
<dbReference type="GO" id="GO:0000398">
    <property type="term" value="P:mRNA splicing, via spliceosome"/>
    <property type="evidence" value="ECO:0007669"/>
    <property type="project" value="InterPro"/>
</dbReference>
<dbReference type="EMBL" id="EQ973783">
    <property type="protein sequence ID" value="EEF48636.1"/>
    <property type="molecule type" value="Genomic_DNA"/>
</dbReference>
<accession>B9RJY4</accession>
<feature type="region of interest" description="Disordered" evidence="1">
    <location>
        <begin position="1"/>
        <end position="36"/>
    </location>
</feature>
<name>B9RJY4_RICCO</name>
<reference evidence="3" key="1">
    <citation type="journal article" date="2010" name="Nat. Biotechnol.">
        <title>Draft genome sequence of the oilseed species Ricinus communis.</title>
        <authorList>
            <person name="Chan A.P."/>
            <person name="Crabtree J."/>
            <person name="Zhao Q."/>
            <person name="Lorenzi H."/>
            <person name="Orvis J."/>
            <person name="Puiu D."/>
            <person name="Melake-Berhan A."/>
            <person name="Jones K.M."/>
            <person name="Redman J."/>
            <person name="Chen G."/>
            <person name="Cahoon E.B."/>
            <person name="Gedil M."/>
            <person name="Stanke M."/>
            <person name="Haas B.J."/>
            <person name="Wortman J.R."/>
            <person name="Fraser-Liggett C.M."/>
            <person name="Ravel J."/>
            <person name="Rabinowicz P.D."/>
        </authorList>
    </citation>
    <scope>NUCLEOTIDE SEQUENCE [LARGE SCALE GENOMIC DNA]</scope>
    <source>
        <strain evidence="3">cv. Hale</strain>
    </source>
</reference>
<proteinExistence type="predicted"/>
<feature type="compositionally biased region" description="Polar residues" evidence="1">
    <location>
        <begin position="13"/>
        <end position="34"/>
    </location>
</feature>
<dbReference type="AlphaFoldDB" id="B9RJY4"/>
<dbReference type="GO" id="GO:0035196">
    <property type="term" value="P:miRNA processing"/>
    <property type="evidence" value="ECO:0007669"/>
    <property type="project" value="InterPro"/>
</dbReference>
<evidence type="ECO:0000313" key="3">
    <source>
        <dbReference type="Proteomes" id="UP000008311"/>
    </source>
</evidence>
<dbReference type="InParanoid" id="B9RJY4"/>
<feature type="region of interest" description="Disordered" evidence="1">
    <location>
        <begin position="102"/>
        <end position="166"/>
    </location>
</feature>
<dbReference type="eggNOG" id="ENOG502RYUD">
    <property type="taxonomic scope" value="Eukaryota"/>
</dbReference>
<feature type="compositionally biased region" description="Polar residues" evidence="1">
    <location>
        <begin position="104"/>
        <end position="124"/>
    </location>
</feature>
<dbReference type="InterPro" id="IPR028265">
    <property type="entry name" value="TTDN1/SICKLE"/>
</dbReference>
<evidence type="ECO:0000313" key="2">
    <source>
        <dbReference type="EMBL" id="EEF48636.1"/>
    </source>
</evidence>
<feature type="compositionally biased region" description="Low complexity" evidence="1">
    <location>
        <begin position="207"/>
        <end position="217"/>
    </location>
</feature>
<dbReference type="InterPro" id="IPR039292">
    <property type="entry name" value="SICKLE"/>
</dbReference>
<feature type="region of interest" description="Disordered" evidence="1">
    <location>
        <begin position="192"/>
        <end position="221"/>
    </location>
</feature>
<keyword evidence="3" id="KW-1185">Reference proteome</keyword>